<dbReference type="HOGENOM" id="CLU_3343218_0_0_6"/>
<gene>
    <name evidence="1" type="ordered locus">EAE_02520</name>
</gene>
<reference evidence="1 2" key="1">
    <citation type="journal article" date="2012" name="J. Bacteriol.">
        <title>Complete genome sequence of Enterobacter aerogenes KCTC 2190.</title>
        <authorList>
            <person name="Shin S.H."/>
            <person name="Kim S."/>
            <person name="Kim J.Y."/>
            <person name="Lee S."/>
            <person name="Um Y."/>
            <person name="Oh M.K."/>
            <person name="Kim Y.R."/>
            <person name="Lee J."/>
            <person name="Yang K.S."/>
        </authorList>
    </citation>
    <scope>NUCLEOTIDE SEQUENCE [LARGE SCALE GENOMIC DNA]</scope>
    <source>
        <strain evidence="1 2">KCTC 2190</strain>
    </source>
</reference>
<dbReference type="KEGG" id="eae:EAE_02520"/>
<proteinExistence type="predicted"/>
<dbReference type="Proteomes" id="UP000008881">
    <property type="component" value="Chromosome"/>
</dbReference>
<accession>A0A0H3FKU5</accession>
<keyword evidence="2" id="KW-1185">Reference proteome</keyword>
<dbReference type="AlphaFoldDB" id="A0A0H3FKU5"/>
<evidence type="ECO:0000313" key="1">
    <source>
        <dbReference type="EMBL" id="AEG95439.1"/>
    </source>
</evidence>
<sequence>MQWLNIILAMMASTISLLLIDQQHGEGQVQLILIFMI</sequence>
<dbReference type="EMBL" id="CP002824">
    <property type="protein sequence ID" value="AEG95439.1"/>
    <property type="molecule type" value="Genomic_DNA"/>
</dbReference>
<evidence type="ECO:0000313" key="2">
    <source>
        <dbReference type="Proteomes" id="UP000008881"/>
    </source>
</evidence>
<protein>
    <submittedName>
        <fullName evidence="1">Uncharacterized protein</fullName>
    </submittedName>
</protein>
<name>A0A0H3FKU5_KLEAK</name>
<organism evidence="1 2">
    <name type="scientific">Klebsiella aerogenes (strain ATCC 13048 / DSM 30053 / CCUG 1429 / JCM 1235 / KCTC 2190 / NBRC 13534 / NCIMB 10102 / NCTC 10006 / CDC 819-56)</name>
    <name type="common">Enterobacter aerogenes</name>
    <dbReference type="NCBI Taxonomy" id="1028307"/>
    <lineage>
        <taxon>Bacteria</taxon>
        <taxon>Pseudomonadati</taxon>
        <taxon>Pseudomonadota</taxon>
        <taxon>Gammaproteobacteria</taxon>
        <taxon>Enterobacterales</taxon>
        <taxon>Enterobacteriaceae</taxon>
        <taxon>Klebsiella/Raoultella group</taxon>
        <taxon>Klebsiella</taxon>
    </lineage>
</organism>